<dbReference type="Gene3D" id="1.10.260.40">
    <property type="entry name" value="lambda repressor-like DNA-binding domains"/>
    <property type="match status" value="1"/>
</dbReference>
<gene>
    <name evidence="5" type="ORF">H9629_02815</name>
</gene>
<keyword evidence="2" id="KW-0238">DNA-binding</keyword>
<dbReference type="InterPro" id="IPR036286">
    <property type="entry name" value="LexA/Signal_pep-like_sf"/>
</dbReference>
<dbReference type="SUPFAM" id="SSF47413">
    <property type="entry name" value="lambda repressor-like DNA-binding domains"/>
    <property type="match status" value="1"/>
</dbReference>
<dbReference type="InterPro" id="IPR010982">
    <property type="entry name" value="Lambda_DNA-bd_dom_sf"/>
</dbReference>
<dbReference type="CDD" id="cd00093">
    <property type="entry name" value="HTH_XRE"/>
    <property type="match status" value="1"/>
</dbReference>
<reference evidence="5 6" key="1">
    <citation type="submission" date="2020-08" db="EMBL/GenBank/DDBJ databases">
        <title>A Genomic Blueprint of the Chicken Gut Microbiome.</title>
        <authorList>
            <person name="Gilroy R."/>
            <person name="Ravi A."/>
            <person name="Getino M."/>
            <person name="Pursley I."/>
            <person name="Horton D.L."/>
            <person name="Alikhan N.-F."/>
            <person name="Baker D."/>
            <person name="Gharbi K."/>
            <person name="Hall N."/>
            <person name="Watson M."/>
            <person name="Adriaenssens E.M."/>
            <person name="Foster-Nyarko E."/>
            <person name="Jarju S."/>
            <person name="Secka A."/>
            <person name="Antonio M."/>
            <person name="Oren A."/>
            <person name="Chaudhuri R."/>
            <person name="La Ragione R.M."/>
            <person name="Hildebrand F."/>
            <person name="Pallen M.J."/>
        </authorList>
    </citation>
    <scope>NUCLEOTIDE SEQUENCE [LARGE SCALE GENOMIC DNA]</scope>
    <source>
        <strain evidence="5 6">Sa1BUA6</strain>
    </source>
</reference>
<dbReference type="PROSITE" id="PS50943">
    <property type="entry name" value="HTH_CROC1"/>
    <property type="match status" value="1"/>
</dbReference>
<dbReference type="PANTHER" id="PTHR40661">
    <property type="match status" value="1"/>
</dbReference>
<dbReference type="RefSeq" id="WP_191730495.1">
    <property type="nucleotide sequence ID" value="NZ_JACSPT010000002.1"/>
</dbReference>
<dbReference type="Proteomes" id="UP000621930">
    <property type="component" value="Unassembled WGS sequence"/>
</dbReference>
<proteinExistence type="predicted"/>
<keyword evidence="6" id="KW-1185">Reference proteome</keyword>
<keyword evidence="3" id="KW-0804">Transcription</keyword>
<feature type="domain" description="HTH cro/C1-type" evidence="4">
    <location>
        <begin position="8"/>
        <end position="60"/>
    </location>
</feature>
<evidence type="ECO:0000259" key="4">
    <source>
        <dbReference type="PROSITE" id="PS50943"/>
    </source>
</evidence>
<keyword evidence="1" id="KW-0805">Transcription regulation</keyword>
<name>A0ABR8VU32_9GAMM</name>
<dbReference type="InterPro" id="IPR001387">
    <property type="entry name" value="Cro/C1-type_HTH"/>
</dbReference>
<dbReference type="SMART" id="SM00530">
    <property type="entry name" value="HTH_XRE"/>
    <property type="match status" value="1"/>
</dbReference>
<evidence type="ECO:0000313" key="6">
    <source>
        <dbReference type="Proteomes" id="UP000621930"/>
    </source>
</evidence>
<dbReference type="InterPro" id="IPR015927">
    <property type="entry name" value="Peptidase_S24_S26A/B/C"/>
</dbReference>
<organism evidence="5 6">
    <name type="scientific">Acinetobacter pecorum</name>
    <dbReference type="NCBI Taxonomy" id="2762215"/>
    <lineage>
        <taxon>Bacteria</taxon>
        <taxon>Pseudomonadati</taxon>
        <taxon>Pseudomonadota</taxon>
        <taxon>Gammaproteobacteria</taxon>
        <taxon>Moraxellales</taxon>
        <taxon>Moraxellaceae</taxon>
        <taxon>Acinetobacter</taxon>
    </lineage>
</organism>
<protein>
    <submittedName>
        <fullName evidence="5">LexA family transcriptional regulator</fullName>
    </submittedName>
</protein>
<dbReference type="Gene3D" id="2.10.109.10">
    <property type="entry name" value="Umud Fragment, subunit A"/>
    <property type="match status" value="1"/>
</dbReference>
<dbReference type="InterPro" id="IPR039418">
    <property type="entry name" value="LexA-like"/>
</dbReference>
<accession>A0ABR8VU32</accession>
<dbReference type="Pfam" id="PF00717">
    <property type="entry name" value="Peptidase_S24"/>
    <property type="match status" value="1"/>
</dbReference>
<evidence type="ECO:0000313" key="5">
    <source>
        <dbReference type="EMBL" id="MBD8008279.1"/>
    </source>
</evidence>
<evidence type="ECO:0000256" key="1">
    <source>
        <dbReference type="ARBA" id="ARBA00023015"/>
    </source>
</evidence>
<dbReference type="CDD" id="cd06529">
    <property type="entry name" value="S24_LexA-like"/>
    <property type="match status" value="1"/>
</dbReference>
<evidence type="ECO:0000256" key="3">
    <source>
        <dbReference type="ARBA" id="ARBA00023163"/>
    </source>
</evidence>
<dbReference type="SUPFAM" id="SSF51306">
    <property type="entry name" value="LexA/Signal peptidase"/>
    <property type="match status" value="1"/>
</dbReference>
<dbReference type="EMBL" id="JACSPT010000002">
    <property type="protein sequence ID" value="MBD8008279.1"/>
    <property type="molecule type" value="Genomic_DNA"/>
</dbReference>
<evidence type="ECO:0000256" key="2">
    <source>
        <dbReference type="ARBA" id="ARBA00023125"/>
    </source>
</evidence>
<sequence length="230" mass="25282">METLVDRLQKALSAKKLSWSKASTMIGLSPQAPSKWKKGQISRETLEKLAGILEVDVGWLMTGGEPISAQAEKTQPVITQEYGNVKPTGKTLREIPVLDFVQAGLWRDVVYDGLHPKGRTYTSYEGIDPKAVFSLTIDGMSMAPEFLPGDEIVVDAAKAPVPGSLVVAQEIQHGSALTTFKKYRVIGVNEHGVDIVELVPLNPDFPTYNSLQIEISIIGVVVQHHREFKY</sequence>
<comment type="caution">
    <text evidence="5">The sequence shown here is derived from an EMBL/GenBank/DDBJ whole genome shotgun (WGS) entry which is preliminary data.</text>
</comment>
<dbReference type="PANTHER" id="PTHR40661:SF3">
    <property type="entry name" value="FELS-1 PROPHAGE TRANSCRIPTIONAL REGULATOR"/>
    <property type="match status" value="1"/>
</dbReference>